<dbReference type="Pfam" id="PF16400">
    <property type="entry name" value="DUF5008"/>
    <property type="match status" value="1"/>
</dbReference>
<organism evidence="2 3">
    <name type="scientific">Pedobacter hiemivivus</name>
    <dbReference type="NCBI Taxonomy" id="2530454"/>
    <lineage>
        <taxon>Bacteria</taxon>
        <taxon>Pseudomonadati</taxon>
        <taxon>Bacteroidota</taxon>
        <taxon>Sphingobacteriia</taxon>
        <taxon>Sphingobacteriales</taxon>
        <taxon>Sphingobacteriaceae</taxon>
        <taxon>Pedobacter</taxon>
    </lineage>
</organism>
<dbReference type="EMBL" id="SJSM01000033">
    <property type="protein sequence ID" value="TCC84497.1"/>
    <property type="molecule type" value="Genomic_DNA"/>
</dbReference>
<evidence type="ECO:0000313" key="3">
    <source>
        <dbReference type="Proteomes" id="UP000291117"/>
    </source>
</evidence>
<dbReference type="SUPFAM" id="SSF101898">
    <property type="entry name" value="NHL repeat"/>
    <property type="match status" value="1"/>
</dbReference>
<dbReference type="Gene3D" id="2.80.10.50">
    <property type="match status" value="2"/>
</dbReference>
<accession>A0A4R0MEL7</accession>
<comment type="caution">
    <text evidence="2">The sequence shown here is derived from an EMBL/GenBank/DDBJ whole genome shotgun (WGS) entry which is preliminary data.</text>
</comment>
<gene>
    <name evidence="2" type="ORF">EZ444_25415</name>
</gene>
<evidence type="ECO:0000313" key="2">
    <source>
        <dbReference type="EMBL" id="TCC84497.1"/>
    </source>
</evidence>
<proteinExistence type="predicted"/>
<evidence type="ECO:0000259" key="1">
    <source>
        <dbReference type="Pfam" id="PF16400"/>
    </source>
</evidence>
<protein>
    <submittedName>
        <fullName evidence="2">DUF5008 domain-containing protein</fullName>
    </submittedName>
</protein>
<dbReference type="Proteomes" id="UP000291117">
    <property type="component" value="Unassembled WGS sequence"/>
</dbReference>
<sequence length="580" mass="62570">MELFMHSNLPIIISDSVREGLYRWRLKMVSEINCIGDKNMLYKINNKNQMMSTKKWCFLCIMLLVGFSSCKKSGDLQIDPYAGGKEPLGIRFSNSLPKPASGASGIDVVYQITGLVPYKDKIKCYLNETEATVTEVTDKAIKLKVPVGASSGGLTIVIDGQIFFGPEFTVSGKTGIDPTFKTLIGTNGVINQIMPLNNGNMMLMGYFTDYEKSTSKKIPISGIVLTSPDGQYIPTAAFGTGAGGGLTSMVRLANGQYMVGGAFSTFNNRKSIGNITRLNANGSLDSTIVEVVNLTPLQPKNSFDTVAAFNGALMGPVSRVFSYNNKVIAVGGFGSYYEHFYERSTRDTKVLGFTEMGNLLRMEPSGALDLTYNYNPATKTSYERPNGYFYDAAMQSDGKVVIVGAFTKFQGIGANNIVRVDNNGMVDPSFQAVADGAIVAIRYNSTTGKYLICGAFKTFNGKPANGVAMMNSNGTIDESFSLGKLEGGSIGFAAQLSDGKILVSGTFNKYNDVVRQGFMILNANGTLAEGYNNTGMFEGIVNDIYETTSPLGFPAVVVVGYISKFDNKAAGNIVRFILRP</sequence>
<dbReference type="Pfam" id="PF17164">
    <property type="entry name" value="DUF5122"/>
    <property type="match status" value="4"/>
</dbReference>
<dbReference type="InterPro" id="IPR013431">
    <property type="entry name" value="Delta_60_rpt"/>
</dbReference>
<feature type="domain" description="DUF5008" evidence="1">
    <location>
        <begin position="73"/>
        <end position="166"/>
    </location>
</feature>
<name>A0A4R0MEL7_9SPHI</name>
<dbReference type="SUPFAM" id="SSF63829">
    <property type="entry name" value="Calcium-dependent phosphotriesterase"/>
    <property type="match status" value="1"/>
</dbReference>
<dbReference type="AlphaFoldDB" id="A0A4R0MEL7"/>
<dbReference type="InterPro" id="IPR032175">
    <property type="entry name" value="DUF5008"/>
</dbReference>
<keyword evidence="3" id="KW-1185">Reference proteome</keyword>
<dbReference type="OrthoDB" id="9805017at2"/>
<dbReference type="InterPro" id="IPR013783">
    <property type="entry name" value="Ig-like_fold"/>
</dbReference>
<reference evidence="2 3" key="1">
    <citation type="submission" date="2019-02" db="EMBL/GenBank/DDBJ databases">
        <title>Pedobacter sp. RP-3-8 sp. nov., isolated from Arctic soil.</title>
        <authorList>
            <person name="Dahal R.H."/>
        </authorList>
    </citation>
    <scope>NUCLEOTIDE SEQUENCE [LARGE SCALE GENOMIC DNA]</scope>
    <source>
        <strain evidence="2 3">RP-3-8</strain>
    </source>
</reference>
<dbReference type="Gene3D" id="2.60.40.10">
    <property type="entry name" value="Immunoglobulins"/>
    <property type="match status" value="1"/>
</dbReference>